<proteinExistence type="inferred from homology"/>
<organism evidence="3 4">
    <name type="scientific">Nonomuraea pusilla</name>
    <dbReference type="NCBI Taxonomy" id="46177"/>
    <lineage>
        <taxon>Bacteria</taxon>
        <taxon>Bacillati</taxon>
        <taxon>Actinomycetota</taxon>
        <taxon>Actinomycetes</taxon>
        <taxon>Streptosporangiales</taxon>
        <taxon>Streptosporangiaceae</taxon>
        <taxon>Nonomuraea</taxon>
    </lineage>
</organism>
<dbReference type="SMART" id="SM00642">
    <property type="entry name" value="Aamy"/>
    <property type="match status" value="1"/>
</dbReference>
<evidence type="ECO:0000313" key="3">
    <source>
        <dbReference type="EMBL" id="SEL84441.1"/>
    </source>
</evidence>
<dbReference type="SUPFAM" id="SSF81296">
    <property type="entry name" value="E set domains"/>
    <property type="match status" value="2"/>
</dbReference>
<dbReference type="InterPro" id="IPR024561">
    <property type="entry name" value="Pullul_strch_C"/>
</dbReference>
<dbReference type="RefSeq" id="WP_256257001.1">
    <property type="nucleotide sequence ID" value="NZ_FOBF01000007.1"/>
</dbReference>
<reference evidence="3 4" key="1">
    <citation type="submission" date="2016-10" db="EMBL/GenBank/DDBJ databases">
        <authorList>
            <person name="de Groot N.N."/>
        </authorList>
    </citation>
    <scope>NUCLEOTIDE SEQUENCE [LARGE SCALE GENOMIC DNA]</scope>
    <source>
        <strain evidence="3 4">DSM 43357</strain>
    </source>
</reference>
<dbReference type="Gene3D" id="2.60.40.10">
    <property type="entry name" value="Immunoglobulins"/>
    <property type="match status" value="1"/>
</dbReference>
<dbReference type="Pfam" id="PF17967">
    <property type="entry name" value="Pullulanase_N2"/>
    <property type="match status" value="1"/>
</dbReference>
<dbReference type="CDD" id="cd11341">
    <property type="entry name" value="AmyAc_Pullulanase_LD-like"/>
    <property type="match status" value="1"/>
</dbReference>
<dbReference type="NCBIfam" id="TIGR02103">
    <property type="entry name" value="pullul_strch"/>
    <property type="match status" value="1"/>
</dbReference>
<dbReference type="InterPro" id="IPR006047">
    <property type="entry name" value="GH13_cat_dom"/>
</dbReference>
<dbReference type="InterPro" id="IPR004193">
    <property type="entry name" value="Glyco_hydro_13_N"/>
</dbReference>
<dbReference type="EMBL" id="FOBF01000007">
    <property type="protein sequence ID" value="SEL84441.1"/>
    <property type="molecule type" value="Genomic_DNA"/>
</dbReference>
<protein>
    <submittedName>
        <fullName evidence="3">Alpha-1,6-glucosidases, pullulanase-type</fullName>
    </submittedName>
</protein>
<gene>
    <name evidence="3" type="ORF">SAMN05660976_03513</name>
</gene>
<dbReference type="SUPFAM" id="SSF51445">
    <property type="entry name" value="(Trans)glycosidases"/>
    <property type="match status" value="1"/>
</dbReference>
<dbReference type="InterPro" id="IPR013780">
    <property type="entry name" value="Glyco_hydro_b"/>
</dbReference>
<sequence length="853" mass="91723">MGDLGGAWAHWIDRSTVVWPSDPAGGHWLAWSPSGDLARDGDELTGDVRLIALEPALLDEERAEAWPHLAGHQAYTVGEDDPGLLKEALRGQVAAVARDAGGTLTVVTGVQIPGVLDDLYAPAAGAPLGPSGGLRPRLSLWAPTAREVRLVLYGRRRTVHAMSRDPRTGVWSARGGPHWWGRDYTFLVTVHQPRAGRVVTREVTDPYGLATAPDGVRSRLVRLGSAAHKPPGWDRARRPPPVPQHRASVYELHVRDFSACDPGVPEELRGTYLAFTVDGHGMRELRALARDGLTHVHLLPVFDVATIPDRRADRTEPGADLAALPPDSELQQEHIARTAAADSYNWGYDPRHHTVPGGSYATDPDDRVRQFRAMVAALHRAGLRVVLDVVHNHMHSEDVLDPIVPGYYHRLLEDGSVATSTCCANTAPEHLMAGRLVVDSVVTWAREYRVDGFRFDLMGHHPKGNLLAVRAALDALTPERDGVDGRSLILYGEGWNFGEVAYDARFVQATQANLAGTGIGTFNDRLRDAVRGGGPFDSDPRVQGFGSGLAGAPNGAPAGGGPDERLGRLRHYGDLVRVALTGNLRDYVLPSGRRGCEVDYNGGPAGYAAAPGESVAYVDAHDNETLYDALAYKLPQDTPMADRVRMQLLSLATVLLSQGVAFVHAGSERLRSKSLDRNSYDSGDWFNRLLWDCAAGNGFGSGLPPAPDNADRWPYARPLLADPALRPGCAAINACRAGFGELLRIRYSSPAFGLGSAAEIERRLTFPDAPDGVVTMRVDVSGLDPRWAAVVAVFNATPHAQEQPMPSLAGAAVSLHPVQAASADPVVRRSAFDPATGTLTVPGRTVAVFVRAP</sequence>
<accession>A0A1H7THZ8</accession>
<keyword evidence="4" id="KW-1185">Reference proteome</keyword>
<dbReference type="PANTHER" id="PTHR43002">
    <property type="entry name" value="GLYCOGEN DEBRANCHING ENZYME"/>
    <property type="match status" value="1"/>
</dbReference>
<dbReference type="InterPro" id="IPR013783">
    <property type="entry name" value="Ig-like_fold"/>
</dbReference>
<dbReference type="Pfam" id="PF02922">
    <property type="entry name" value="CBM_48"/>
    <property type="match status" value="1"/>
</dbReference>
<dbReference type="InterPro" id="IPR040671">
    <property type="entry name" value="Pullulanase_N2"/>
</dbReference>
<dbReference type="STRING" id="46177.SAMN05660976_03513"/>
<dbReference type="InterPro" id="IPR011839">
    <property type="entry name" value="Pullul_strch"/>
</dbReference>
<dbReference type="Proteomes" id="UP000198953">
    <property type="component" value="Unassembled WGS sequence"/>
</dbReference>
<dbReference type="InterPro" id="IPR014756">
    <property type="entry name" value="Ig_E-set"/>
</dbReference>
<dbReference type="Gene3D" id="3.20.20.80">
    <property type="entry name" value="Glycosidases"/>
    <property type="match status" value="1"/>
</dbReference>
<evidence type="ECO:0000313" key="4">
    <source>
        <dbReference type="Proteomes" id="UP000198953"/>
    </source>
</evidence>
<dbReference type="AlphaFoldDB" id="A0A1H7THZ8"/>
<dbReference type="Gene3D" id="2.60.40.1130">
    <property type="entry name" value="Rab geranylgeranyltransferase alpha-subunit, insert domain"/>
    <property type="match status" value="1"/>
</dbReference>
<dbReference type="Pfam" id="PF11852">
    <property type="entry name" value="Pullul_strch_C"/>
    <property type="match status" value="1"/>
</dbReference>
<dbReference type="GO" id="GO:0005975">
    <property type="term" value="P:carbohydrate metabolic process"/>
    <property type="evidence" value="ECO:0007669"/>
    <property type="project" value="InterPro"/>
</dbReference>
<feature type="domain" description="Glycosyl hydrolase family 13 catalytic" evidence="2">
    <location>
        <begin position="305"/>
        <end position="692"/>
    </location>
</feature>
<evidence type="ECO:0000256" key="1">
    <source>
        <dbReference type="ARBA" id="ARBA00008061"/>
    </source>
</evidence>
<comment type="similarity">
    <text evidence="1">Belongs to the glycosyl hydrolase 13 family.</text>
</comment>
<dbReference type="Gene3D" id="2.60.40.1180">
    <property type="entry name" value="Golgi alpha-mannosidase II"/>
    <property type="match status" value="1"/>
</dbReference>
<dbReference type="InterPro" id="IPR017853">
    <property type="entry name" value="GH"/>
</dbReference>
<name>A0A1H7THZ8_9ACTN</name>
<dbReference type="GO" id="GO:0051060">
    <property type="term" value="F:pullulanase activity"/>
    <property type="evidence" value="ECO:0007669"/>
    <property type="project" value="InterPro"/>
</dbReference>
<dbReference type="SUPFAM" id="SSF51011">
    <property type="entry name" value="Glycosyl hydrolase domain"/>
    <property type="match status" value="1"/>
</dbReference>
<evidence type="ECO:0000259" key="2">
    <source>
        <dbReference type="SMART" id="SM00642"/>
    </source>
</evidence>